<dbReference type="InterPro" id="IPR011330">
    <property type="entry name" value="Glyco_hydro/deAcase_b/a-brl"/>
</dbReference>
<keyword evidence="2" id="KW-1185">Reference proteome</keyword>
<dbReference type="PANTHER" id="PTHR30292:SF0">
    <property type="entry name" value="5-OXOPROLINASE SUBUNIT A"/>
    <property type="match status" value="1"/>
</dbReference>
<dbReference type="Proteomes" id="UP000054911">
    <property type="component" value="Unassembled WGS sequence"/>
</dbReference>
<dbReference type="PANTHER" id="PTHR30292">
    <property type="entry name" value="UNCHARACTERIZED PROTEIN YBGL-RELATED"/>
    <property type="match status" value="1"/>
</dbReference>
<dbReference type="OrthoDB" id="9773478at2"/>
<dbReference type="InterPro" id="IPR005501">
    <property type="entry name" value="LamB/YcsF/PxpA-like"/>
</dbReference>
<dbReference type="Gene3D" id="3.20.20.370">
    <property type="entry name" value="Glycoside hydrolase/deacetylase"/>
    <property type="match status" value="1"/>
</dbReference>
<dbReference type="Pfam" id="PF03746">
    <property type="entry name" value="LamB_YcsF"/>
    <property type="match status" value="1"/>
</dbReference>
<name>A0A157ZRK3_9BURK</name>
<dbReference type="SUPFAM" id="SSF88713">
    <property type="entry name" value="Glycoside hydrolase/deacetylase"/>
    <property type="match status" value="1"/>
</dbReference>
<proteinExistence type="predicted"/>
<dbReference type="EMBL" id="FCOE02000003">
    <property type="protein sequence ID" value="SAK48164.1"/>
    <property type="molecule type" value="Genomic_DNA"/>
</dbReference>
<dbReference type="RefSeq" id="WP_061173931.1">
    <property type="nucleotide sequence ID" value="NZ_FCOE02000003.1"/>
</dbReference>
<evidence type="ECO:0000313" key="1">
    <source>
        <dbReference type="EMBL" id="SAK48164.1"/>
    </source>
</evidence>
<accession>A0A157ZRK3</accession>
<gene>
    <name evidence="1" type="ORF">AWB80_01189</name>
</gene>
<dbReference type="STRING" id="1777141.AWB80_01189"/>
<comment type="caution">
    <text evidence="1">The sequence shown here is derived from an EMBL/GenBank/DDBJ whole genome shotgun (WGS) entry which is preliminary data.</text>
</comment>
<sequence length="241" mass="26054">MKNLTINCDMGEAFGIYHLGDDAAVMPYVTHANIACGFHASDPNVMWRTVRAAKEHGVKVGSHPGLPDREGFGRREMKLSRSDTAALVLYQTGALKAFLDAEGMQMSHIKPHGALMGMAMKYAPVAEGIADAATALKLPVIACTDSEMTRVFDQRGVEYACEFYADLDYDDDARQIITMIHEAVAPEDAVSRVMRALREKTAVSINGKSVPVAIDSICVHSDTPGALPLAKAVFEAVSNRL</sequence>
<organism evidence="1 2">
    <name type="scientific">Caballeronia pedi</name>
    <dbReference type="NCBI Taxonomy" id="1777141"/>
    <lineage>
        <taxon>Bacteria</taxon>
        <taxon>Pseudomonadati</taxon>
        <taxon>Pseudomonadota</taxon>
        <taxon>Betaproteobacteria</taxon>
        <taxon>Burkholderiales</taxon>
        <taxon>Burkholderiaceae</taxon>
        <taxon>Caballeronia</taxon>
    </lineage>
</organism>
<dbReference type="GO" id="GO:0005975">
    <property type="term" value="P:carbohydrate metabolic process"/>
    <property type="evidence" value="ECO:0007669"/>
    <property type="project" value="InterPro"/>
</dbReference>
<dbReference type="AlphaFoldDB" id="A0A157ZRK3"/>
<reference evidence="1" key="1">
    <citation type="submission" date="2016-01" db="EMBL/GenBank/DDBJ databases">
        <authorList>
            <person name="Peeters C."/>
        </authorList>
    </citation>
    <scope>NUCLEOTIDE SEQUENCE [LARGE SCALE GENOMIC DNA]</scope>
    <source>
        <strain evidence="1">LMG 29323</strain>
    </source>
</reference>
<protein>
    <submittedName>
        <fullName evidence="1">LamB/YcsF family protein</fullName>
    </submittedName>
</protein>
<evidence type="ECO:0000313" key="2">
    <source>
        <dbReference type="Proteomes" id="UP000054911"/>
    </source>
</evidence>
<dbReference type="NCBIfam" id="NF003814">
    <property type="entry name" value="PRK05406.1-3"/>
    <property type="match status" value="1"/>
</dbReference>